<dbReference type="Pfam" id="PF11660">
    <property type="entry name" value="DUF3262"/>
    <property type="match status" value="1"/>
</dbReference>
<gene>
    <name evidence="2" type="ORF">DM484_16090</name>
</gene>
<keyword evidence="1" id="KW-1133">Transmembrane helix</keyword>
<feature type="transmembrane region" description="Helical" evidence="1">
    <location>
        <begin position="248"/>
        <end position="270"/>
    </location>
</feature>
<evidence type="ECO:0000313" key="3">
    <source>
        <dbReference type="Proteomes" id="UP000249396"/>
    </source>
</evidence>
<dbReference type="Proteomes" id="UP000249396">
    <property type="component" value="Unassembled WGS sequence"/>
</dbReference>
<evidence type="ECO:0000256" key="1">
    <source>
        <dbReference type="SAM" id="Phobius"/>
    </source>
</evidence>
<dbReference type="EMBL" id="QJPH01000356">
    <property type="protein sequence ID" value="PZN76641.1"/>
    <property type="molecule type" value="Genomic_DNA"/>
</dbReference>
<proteinExistence type="predicted"/>
<dbReference type="PROSITE" id="PS51257">
    <property type="entry name" value="PROKAR_LIPOPROTEIN"/>
    <property type="match status" value="1"/>
</dbReference>
<comment type="caution">
    <text evidence="2">The sequence shown here is derived from an EMBL/GenBank/DDBJ whole genome shotgun (WGS) entry which is preliminary data.</text>
</comment>
<dbReference type="AlphaFoldDB" id="A0A2W4QX13"/>
<dbReference type="InterPro" id="IPR021676">
    <property type="entry name" value="DUF3262"/>
</dbReference>
<accession>A0A2W4QX13</accession>
<keyword evidence="1" id="KW-0812">Transmembrane</keyword>
<name>A0A2W4QX13_9GAMM</name>
<organism evidence="2 3">
    <name type="scientific">Candidatus Methylumidiphilus alinenensis</name>
    <dbReference type="NCBI Taxonomy" id="2202197"/>
    <lineage>
        <taxon>Bacteria</taxon>
        <taxon>Pseudomonadati</taxon>
        <taxon>Pseudomonadota</taxon>
        <taxon>Gammaproteobacteria</taxon>
        <taxon>Methylococcales</taxon>
        <taxon>Candidatus Methylumidiphilus</taxon>
    </lineage>
</organism>
<keyword evidence="1" id="KW-0472">Membrane</keyword>
<evidence type="ECO:0000313" key="2">
    <source>
        <dbReference type="EMBL" id="PZN76641.1"/>
    </source>
</evidence>
<sequence>MFKTPEGPGAVTRVFFRLLLVLALFSVGCGSVSAQQMGSKVMVTAAQVAAAVANSPLSPALKAYAADIGNLAINVESGGNLGVYNGTCCTGVLQVNTGGLKTYCQCTPQEYANMSLQQQVDIWAQVTNVNANNATVCQLMGLGSFGGHPVTGAMVLSCIQIGPGNCAKTVSAGTCATSAGSDGNGNNFCDFAAKINGGTGSSPVMVGDGGTQSGAAPPLLPAANYQYPSVEEAFLAGAGVDVGQSKDAILSALSVAMFLWSAWVALAQYLSWRKGRIDWMTLQNNIVSSTVLTLLVFVITLT</sequence>
<protein>
    <submittedName>
        <fullName evidence="2">Uncharacterized protein</fullName>
    </submittedName>
</protein>
<feature type="transmembrane region" description="Helical" evidence="1">
    <location>
        <begin position="282"/>
        <end position="301"/>
    </location>
</feature>
<reference evidence="2 3" key="1">
    <citation type="journal article" date="2018" name="Aquat. Microb. Ecol.">
        <title>Gammaproteobacterial methanotrophs dominate.</title>
        <authorList>
            <person name="Rissanen A.J."/>
            <person name="Saarenheimo J."/>
            <person name="Tiirola M."/>
            <person name="Peura S."/>
            <person name="Aalto S.L."/>
            <person name="Karvinen A."/>
            <person name="Nykanen H."/>
        </authorList>
    </citation>
    <scope>NUCLEOTIDE SEQUENCE [LARGE SCALE GENOMIC DNA]</scope>
    <source>
        <strain evidence="2">AMbin10</strain>
    </source>
</reference>